<protein>
    <submittedName>
        <fullName evidence="1">Uncharacterized protein</fullName>
    </submittedName>
</protein>
<keyword evidence="2" id="KW-1185">Reference proteome</keyword>
<reference evidence="2" key="1">
    <citation type="submission" date="2011-06" db="EMBL/GenBank/DDBJ databases">
        <title>The complete genome of chromosome of Runella slithyformis DSM 19594.</title>
        <authorList>
            <consortium name="US DOE Joint Genome Institute (JGI-PGF)"/>
            <person name="Lucas S."/>
            <person name="Han J."/>
            <person name="Lapidus A."/>
            <person name="Bruce D."/>
            <person name="Goodwin L."/>
            <person name="Pitluck S."/>
            <person name="Peters L."/>
            <person name="Kyrpides N."/>
            <person name="Mavromatis K."/>
            <person name="Ivanova N."/>
            <person name="Ovchinnikova G."/>
            <person name="Zhang X."/>
            <person name="Misra M."/>
            <person name="Detter J.C."/>
            <person name="Tapia R."/>
            <person name="Han C."/>
            <person name="Land M."/>
            <person name="Hauser L."/>
            <person name="Markowitz V."/>
            <person name="Cheng J.-F."/>
            <person name="Hugenholtz P."/>
            <person name="Woyke T."/>
            <person name="Wu D."/>
            <person name="Tindall B."/>
            <person name="Faehrich R."/>
            <person name="Brambilla E."/>
            <person name="Klenk H.-P."/>
            <person name="Eisen J.A."/>
        </authorList>
    </citation>
    <scope>NUCLEOTIDE SEQUENCE [LARGE SCALE GENOMIC DNA]</scope>
    <source>
        <strain evidence="2">ATCC 29530 / DSM 19594 / LMG 11500 / NCIMB 11436 / LSU 4</strain>
    </source>
</reference>
<dbReference type="Proteomes" id="UP000000493">
    <property type="component" value="Chromosome"/>
</dbReference>
<sequence>MAANPIHPQRSYAKGKNLLAFLKAVPSLEKLNYSTILLLAQRFGLSPEMLALLLNIAARGGALYDN</sequence>
<proteinExistence type="predicted"/>
<accession>A0A7U3ZPX5</accession>
<dbReference type="KEGG" id="rsi:Runsl_4897"/>
<dbReference type="EMBL" id="CP002859">
    <property type="protein sequence ID" value="AEI51207.1"/>
    <property type="molecule type" value="Genomic_DNA"/>
</dbReference>
<organism evidence="1 2">
    <name type="scientific">Runella slithyformis (strain ATCC 29530 / DSM 19594 / LMG 11500 / NCIMB 11436 / LSU 4)</name>
    <dbReference type="NCBI Taxonomy" id="761193"/>
    <lineage>
        <taxon>Bacteria</taxon>
        <taxon>Pseudomonadati</taxon>
        <taxon>Bacteroidota</taxon>
        <taxon>Cytophagia</taxon>
        <taxon>Cytophagales</taxon>
        <taxon>Spirosomataceae</taxon>
        <taxon>Runella</taxon>
    </lineage>
</organism>
<dbReference type="RefSeq" id="WP_013930491.1">
    <property type="nucleotide sequence ID" value="NC_015703.1"/>
</dbReference>
<evidence type="ECO:0000313" key="2">
    <source>
        <dbReference type="Proteomes" id="UP000000493"/>
    </source>
</evidence>
<gene>
    <name evidence="1" type="ordered locus">Runsl_4897</name>
</gene>
<reference evidence="1 2" key="2">
    <citation type="journal article" date="2012" name="Stand. Genomic Sci.">
        <title>Complete genome sequence of the aquatic bacterium Runella slithyformis type strain (LSU 4(T)).</title>
        <authorList>
            <person name="Copeland A."/>
            <person name="Zhang X."/>
            <person name="Misra M."/>
            <person name="Lapidus A."/>
            <person name="Nolan M."/>
            <person name="Lucas S."/>
            <person name="Deshpande S."/>
            <person name="Cheng J.F."/>
            <person name="Tapia R."/>
            <person name="Goodwin L.A."/>
            <person name="Pitluck S."/>
            <person name="Liolios K."/>
            <person name="Pagani I."/>
            <person name="Ivanova N."/>
            <person name="Mikhailova N."/>
            <person name="Pati A."/>
            <person name="Chen A."/>
            <person name="Palaniappan K."/>
            <person name="Land M."/>
            <person name="Hauser L."/>
            <person name="Pan C."/>
            <person name="Jeffries C.D."/>
            <person name="Detter J.C."/>
            <person name="Brambilla E.M."/>
            <person name="Rohde M."/>
            <person name="Djao O.D."/>
            <person name="Goker M."/>
            <person name="Sikorski J."/>
            <person name="Tindall B.J."/>
            <person name="Woyke T."/>
            <person name="Bristow J."/>
            <person name="Eisen J.A."/>
            <person name="Markowitz V."/>
            <person name="Hugenholtz P."/>
            <person name="Kyrpides N.C."/>
            <person name="Klenk H.P."/>
            <person name="Mavromatis K."/>
        </authorList>
    </citation>
    <scope>NUCLEOTIDE SEQUENCE [LARGE SCALE GENOMIC DNA]</scope>
    <source>
        <strain evidence="2">ATCC 29530 / DSM 19594 / LMG 11500 / NCIMB 11436 / LSU 4</strain>
    </source>
</reference>
<evidence type="ECO:0000313" key="1">
    <source>
        <dbReference type="EMBL" id="AEI51207.1"/>
    </source>
</evidence>
<dbReference type="AlphaFoldDB" id="A0A7U3ZPX5"/>
<name>A0A7U3ZPX5_RUNSL</name>